<dbReference type="AlphaFoldDB" id="A0A8T1EXT5"/>
<dbReference type="EMBL" id="RCML01002469">
    <property type="protein sequence ID" value="KAG2957821.1"/>
    <property type="molecule type" value="Genomic_DNA"/>
</dbReference>
<reference evidence="1" key="1">
    <citation type="submission" date="2018-10" db="EMBL/GenBank/DDBJ databases">
        <title>Effector identification in a new, highly contiguous assembly of the strawberry crown rot pathogen Phytophthora cactorum.</title>
        <authorList>
            <person name="Armitage A.D."/>
            <person name="Nellist C.F."/>
            <person name="Bates H."/>
            <person name="Vickerstaff R.J."/>
            <person name="Harrison R.J."/>
        </authorList>
    </citation>
    <scope>NUCLEOTIDE SEQUENCE</scope>
    <source>
        <strain evidence="1">P415</strain>
    </source>
</reference>
<gene>
    <name evidence="1" type="ORF">PC118_g23835</name>
</gene>
<dbReference type="Proteomes" id="UP000697107">
    <property type="component" value="Unassembled WGS sequence"/>
</dbReference>
<sequence>MIEFSEEPGNVGRIFVDTVHEKTIATCITLQTKIC</sequence>
<proteinExistence type="predicted"/>
<name>A0A8T1EXT5_9STRA</name>
<feature type="non-terminal residue" evidence="1">
    <location>
        <position position="35"/>
    </location>
</feature>
<protein>
    <submittedName>
        <fullName evidence="1">Uncharacterized protein</fullName>
    </submittedName>
</protein>
<organism evidence="1 2">
    <name type="scientific">Phytophthora cactorum</name>
    <dbReference type="NCBI Taxonomy" id="29920"/>
    <lineage>
        <taxon>Eukaryota</taxon>
        <taxon>Sar</taxon>
        <taxon>Stramenopiles</taxon>
        <taxon>Oomycota</taxon>
        <taxon>Peronosporomycetes</taxon>
        <taxon>Peronosporales</taxon>
        <taxon>Peronosporaceae</taxon>
        <taxon>Phytophthora</taxon>
    </lineage>
</organism>
<comment type="caution">
    <text evidence="1">The sequence shown here is derived from an EMBL/GenBank/DDBJ whole genome shotgun (WGS) entry which is preliminary data.</text>
</comment>
<evidence type="ECO:0000313" key="1">
    <source>
        <dbReference type="EMBL" id="KAG2957821.1"/>
    </source>
</evidence>
<accession>A0A8T1EXT5</accession>
<evidence type="ECO:0000313" key="2">
    <source>
        <dbReference type="Proteomes" id="UP000697107"/>
    </source>
</evidence>